<name>A0A6N4X2K5_9FLAO</name>
<accession>A0A6N4X2K5</accession>
<keyword evidence="2" id="KW-1185">Reference proteome</keyword>
<protein>
    <submittedName>
        <fullName evidence="1">Uncharacterized protein</fullName>
    </submittedName>
</protein>
<proteinExistence type="predicted"/>
<evidence type="ECO:0000313" key="2">
    <source>
        <dbReference type="Proteomes" id="UP000445144"/>
    </source>
</evidence>
<reference evidence="1 2" key="1">
    <citation type="submission" date="2020-01" db="EMBL/GenBank/DDBJ databases">
        <authorList>
            <person name="Rodrigo-Torres L."/>
            <person name="Arahal R. D."/>
            <person name="Lucena T."/>
        </authorList>
    </citation>
    <scope>NUCLEOTIDE SEQUENCE [LARGE SCALE GENOMIC DNA]</scope>
    <source>
        <strain evidence="1 2">CECT 9293</strain>
    </source>
</reference>
<dbReference type="AlphaFoldDB" id="A0A6N4X2K5"/>
<organism evidence="1 2">
    <name type="scientific">Chryseobacterium potabilaquae</name>
    <dbReference type="NCBI Taxonomy" id="2675057"/>
    <lineage>
        <taxon>Bacteria</taxon>
        <taxon>Pseudomonadati</taxon>
        <taxon>Bacteroidota</taxon>
        <taxon>Flavobacteriia</taxon>
        <taxon>Flavobacteriales</taxon>
        <taxon>Weeksellaceae</taxon>
        <taxon>Chryseobacterium group</taxon>
        <taxon>Chryseobacterium</taxon>
    </lineage>
</organism>
<evidence type="ECO:0000313" key="1">
    <source>
        <dbReference type="EMBL" id="CAA7194591.1"/>
    </source>
</evidence>
<dbReference type="Proteomes" id="UP000445144">
    <property type="component" value="Unassembled WGS sequence"/>
</dbReference>
<dbReference type="EMBL" id="CACVBR010000005">
    <property type="protein sequence ID" value="CAA7194591.1"/>
    <property type="molecule type" value="Genomic_DNA"/>
</dbReference>
<sequence length="31" mass="3354">MEGKEGVCPPDCPEGVTEIKILPNKEKEAVI</sequence>
<gene>
    <name evidence="1" type="ORF">CHRY9293_00880</name>
</gene>